<proteinExistence type="inferred from homology"/>
<gene>
    <name evidence="1" type="primary">pxpA</name>
    <name evidence="2" type="ORF">ACFYG5_05220</name>
</gene>
<comment type="function">
    <text evidence="1">Catalyzes the cleavage of 5-oxoproline to form L-glutamate coupled to the hydrolysis of ATP to ADP and inorganic phosphate.</text>
</comment>
<keyword evidence="1" id="KW-0378">Hydrolase</keyword>
<sequence>MTRIDLNGDLGESFGAWRMGEDAALLDVVSSANLACGFHAGDFMTMQQTVAAAMERGVAIGAHVSLPDLQGFGRREMRVTPAEVHAMTLYQLGALHGFAHAAGTRLSHVKPHGALYNMAARDRALADAIAAAVCQFDPRLRLFGLSGSALVDAGAAQGLAVAAEAFADRRYRPDGTLQPRSEAGAVIDDAGLATAQALQIALDGTVTAIDGSTIAMRADTLCLHGDGVHAARLARSLRAGLEAAGVTITATGEA</sequence>
<reference evidence="2" key="1">
    <citation type="submission" date="2024-10" db="EMBL/GenBank/DDBJ databases">
        <authorList>
            <person name="Lesea H.P."/>
            <person name="Kuehl J.V."/>
            <person name="Chandonia J.-M."/>
        </authorList>
    </citation>
    <scope>NUCLEOTIDE SEQUENCE</scope>
    <source>
        <strain evidence="2">FW102-FHT14D07</strain>
    </source>
</reference>
<dbReference type="Gene3D" id="3.20.20.370">
    <property type="entry name" value="Glycoside hydrolase/deacetylase"/>
    <property type="match status" value="1"/>
</dbReference>
<dbReference type="NCBIfam" id="NF003814">
    <property type="entry name" value="PRK05406.1-3"/>
    <property type="match status" value="1"/>
</dbReference>
<dbReference type="GO" id="GO:0005524">
    <property type="term" value="F:ATP binding"/>
    <property type="evidence" value="ECO:0007669"/>
    <property type="project" value="UniProtKB-UniRule"/>
</dbReference>
<dbReference type="AlphaFoldDB" id="A0AB74US31"/>
<dbReference type="PANTHER" id="PTHR30292:SF0">
    <property type="entry name" value="5-OXOPROLINASE SUBUNIT A"/>
    <property type="match status" value="1"/>
</dbReference>
<dbReference type="Pfam" id="PF03746">
    <property type="entry name" value="LamB_YcsF"/>
    <property type="match status" value="1"/>
</dbReference>
<keyword evidence="1" id="KW-0547">Nucleotide-binding</keyword>
<dbReference type="NCBIfam" id="NF003816">
    <property type="entry name" value="PRK05406.1-5"/>
    <property type="match status" value="1"/>
</dbReference>
<organism evidence="2">
    <name type="scientific">Rhodanobacter sp. FW102-FHT14D07</name>
    <dbReference type="NCBI Taxonomy" id="3351462"/>
    <lineage>
        <taxon>Bacteria</taxon>
        <taxon>Pseudomonadati</taxon>
        <taxon>Pseudomonadota</taxon>
        <taxon>Gammaproteobacteria</taxon>
        <taxon>Lysobacterales</taxon>
        <taxon>Rhodanobacteraceae</taxon>
        <taxon>Rhodanobacter</taxon>
    </lineage>
</organism>
<dbReference type="PANTHER" id="PTHR30292">
    <property type="entry name" value="UNCHARACTERIZED PROTEIN YBGL-RELATED"/>
    <property type="match status" value="1"/>
</dbReference>
<accession>A0AB74US31</accession>
<protein>
    <recommendedName>
        <fullName evidence="1">5-oxoprolinase subunit A</fullName>
        <shortName evidence="1">5-OPase subunit A</shortName>
        <ecNumber evidence="1">3.5.2.9</ecNumber>
    </recommendedName>
    <alternativeName>
        <fullName evidence="1">5-oxoprolinase (ATP-hydrolyzing) subunit A</fullName>
    </alternativeName>
</protein>
<dbReference type="HAMAP" id="MF_00691">
    <property type="entry name" value="PxpA"/>
    <property type="match status" value="1"/>
</dbReference>
<dbReference type="EC" id="3.5.2.9" evidence="1"/>
<dbReference type="GO" id="GO:0005975">
    <property type="term" value="P:carbohydrate metabolic process"/>
    <property type="evidence" value="ECO:0007669"/>
    <property type="project" value="InterPro"/>
</dbReference>
<dbReference type="InterPro" id="IPR011330">
    <property type="entry name" value="Glyco_hydro/deAcase_b/a-brl"/>
</dbReference>
<dbReference type="CDD" id="cd10787">
    <property type="entry name" value="LamB_YcsF_like"/>
    <property type="match status" value="1"/>
</dbReference>
<name>A0AB74US31_9GAMM</name>
<evidence type="ECO:0000313" key="2">
    <source>
        <dbReference type="EMBL" id="XIA19548.1"/>
    </source>
</evidence>
<dbReference type="SUPFAM" id="SSF88713">
    <property type="entry name" value="Glycoside hydrolase/deacetylase"/>
    <property type="match status" value="1"/>
</dbReference>
<comment type="similarity">
    <text evidence="1">Belongs to the LamB/PxpA family.</text>
</comment>
<dbReference type="EMBL" id="CP170721">
    <property type="protein sequence ID" value="XIA19548.1"/>
    <property type="molecule type" value="Genomic_DNA"/>
</dbReference>
<dbReference type="InterPro" id="IPR005501">
    <property type="entry name" value="LamB/YcsF/PxpA-like"/>
</dbReference>
<dbReference type="RefSeq" id="WP_395119079.1">
    <property type="nucleotide sequence ID" value="NZ_CP170721.1"/>
</dbReference>
<keyword evidence="1" id="KW-0067">ATP-binding</keyword>
<comment type="subunit">
    <text evidence="1">Forms a complex composed of PxpA, PxpB and PxpC.</text>
</comment>
<comment type="catalytic activity">
    <reaction evidence="1">
        <text>5-oxo-L-proline + ATP + 2 H2O = L-glutamate + ADP + phosphate + H(+)</text>
        <dbReference type="Rhea" id="RHEA:10348"/>
        <dbReference type="ChEBI" id="CHEBI:15377"/>
        <dbReference type="ChEBI" id="CHEBI:15378"/>
        <dbReference type="ChEBI" id="CHEBI:29985"/>
        <dbReference type="ChEBI" id="CHEBI:30616"/>
        <dbReference type="ChEBI" id="CHEBI:43474"/>
        <dbReference type="ChEBI" id="CHEBI:58402"/>
        <dbReference type="ChEBI" id="CHEBI:456216"/>
        <dbReference type="EC" id="3.5.2.9"/>
    </reaction>
</comment>
<evidence type="ECO:0000256" key="1">
    <source>
        <dbReference type="HAMAP-Rule" id="MF_00691"/>
    </source>
</evidence>
<dbReference type="GO" id="GO:0017168">
    <property type="term" value="F:5-oxoprolinase (ATP-hydrolyzing) activity"/>
    <property type="evidence" value="ECO:0007669"/>
    <property type="project" value="UniProtKB-UniRule"/>
</dbReference>